<keyword evidence="2 5" id="KW-0808">Transferase</keyword>
<comment type="similarity">
    <text evidence="1">Belongs to the gamma-glutamyltransferase family.</text>
</comment>
<evidence type="ECO:0000256" key="2">
    <source>
        <dbReference type="ARBA" id="ARBA00022679"/>
    </source>
</evidence>
<keyword evidence="4" id="KW-0865">Zymogen</keyword>
<dbReference type="GO" id="GO:0103068">
    <property type="term" value="F:leukotriene C4 gamma-glutamyl transferase activity"/>
    <property type="evidence" value="ECO:0007669"/>
    <property type="project" value="UniProtKB-EC"/>
</dbReference>
<dbReference type="Gene3D" id="3.60.20.40">
    <property type="match status" value="1"/>
</dbReference>
<dbReference type="InterPro" id="IPR043137">
    <property type="entry name" value="GGT_ssub_C"/>
</dbReference>
<proteinExistence type="inferred from homology"/>
<dbReference type="Proteomes" id="UP000770889">
    <property type="component" value="Unassembled WGS sequence"/>
</dbReference>
<dbReference type="InterPro" id="IPR051792">
    <property type="entry name" value="GGT_bact"/>
</dbReference>
<dbReference type="EC" id="2.3.2.2" evidence="5"/>
<dbReference type="AlphaFoldDB" id="A0A944M9V5"/>
<dbReference type="Gene3D" id="1.10.246.130">
    <property type="match status" value="1"/>
</dbReference>
<accession>A0A944M9V5</accession>
<name>A0A944M9V5_9GAMM</name>
<gene>
    <name evidence="5" type="ORF">KME65_00790</name>
</gene>
<dbReference type="GO" id="GO:0016787">
    <property type="term" value="F:hydrolase activity"/>
    <property type="evidence" value="ECO:0007669"/>
    <property type="project" value="UniProtKB-KW"/>
</dbReference>
<dbReference type="SUPFAM" id="SSF56235">
    <property type="entry name" value="N-terminal nucleophile aminohydrolases (Ntn hydrolases)"/>
    <property type="match status" value="1"/>
</dbReference>
<dbReference type="Pfam" id="PF01019">
    <property type="entry name" value="G_glu_transpept"/>
    <property type="match status" value="1"/>
</dbReference>
<dbReference type="PANTHER" id="PTHR43199:SF1">
    <property type="entry name" value="GLUTATHIONE HYDROLASE PROENZYME"/>
    <property type="match status" value="1"/>
</dbReference>
<dbReference type="PANTHER" id="PTHR43199">
    <property type="entry name" value="GLUTATHIONE HYDROLASE"/>
    <property type="match status" value="1"/>
</dbReference>
<keyword evidence="3" id="KW-0378">Hydrolase</keyword>
<evidence type="ECO:0000313" key="5">
    <source>
        <dbReference type="EMBL" id="MBT2987477.1"/>
    </source>
</evidence>
<evidence type="ECO:0000313" key="6">
    <source>
        <dbReference type="Proteomes" id="UP000770889"/>
    </source>
</evidence>
<evidence type="ECO:0000256" key="4">
    <source>
        <dbReference type="ARBA" id="ARBA00023145"/>
    </source>
</evidence>
<evidence type="ECO:0000256" key="1">
    <source>
        <dbReference type="ARBA" id="ARBA00009381"/>
    </source>
</evidence>
<dbReference type="EMBL" id="JAHHGM010000001">
    <property type="protein sequence ID" value="MBT2987477.1"/>
    <property type="molecule type" value="Genomic_DNA"/>
</dbReference>
<organism evidence="5 6">
    <name type="scientific">Candidatus Thiodiazotropha taylori</name>
    <dbReference type="NCBI Taxonomy" id="2792791"/>
    <lineage>
        <taxon>Bacteria</taxon>
        <taxon>Pseudomonadati</taxon>
        <taxon>Pseudomonadota</taxon>
        <taxon>Gammaproteobacteria</taxon>
        <taxon>Chromatiales</taxon>
        <taxon>Sedimenticolaceae</taxon>
        <taxon>Candidatus Thiodiazotropha</taxon>
    </lineage>
</organism>
<dbReference type="InterPro" id="IPR029055">
    <property type="entry name" value="Ntn_hydrolases_N"/>
</dbReference>
<comment type="caution">
    <text evidence="5">The sequence shown here is derived from an EMBL/GenBank/DDBJ whole genome shotgun (WGS) entry which is preliminary data.</text>
</comment>
<dbReference type="PRINTS" id="PR01210">
    <property type="entry name" value="GGTRANSPTASE"/>
</dbReference>
<protein>
    <submittedName>
        <fullName evidence="5">Gamma-glutamyltransferase</fullName>
        <ecNumber evidence="5">2.3.2.2</ecNumber>
    </submittedName>
</protein>
<sequence>MKTVKGIVAAGHYETVKAGCEVLREGGNAFDAVVASMLAACVAEPVLASPGGGGFLTAKPNRSDPLVYDFFAQTPKRKLNSGETGFYPIEADFGTASQTFHIGMGSIATPGFIKGLYAIHRNHCRMPLQTLFQPAIELARNGIEINPFQHLITTIIAPILRATPEAFEINASPQHPESLISEGERHCQPALSAFLDILQHEGERLFYQGEAGRQLVDDCRDKGGHLQMEDLFDYRVEIRNPLQYSYRNAQLFTNPLPSLGGTLIAFSLGLLASHSLIRRDPGGEDGLRRLAQTMRLTQLVRNEHQLSMDRILNPEVSKHFSERLNKGGISTRGTTQISIADAEGNLASMTLSNGEGSGYVVPDTGIMMNNMLGEEDLNPTGFHQWPPNHRLASMMAPTLIVTDDGSSIVLGSGGSNRIRSAILQVIVNHLDYGMPLEQAVSFPRIHFENELLSLEPGIEPSIARALEDEFPRQQQWQNKNLFFGGTHCVMLDRKAIPSGIGDERRGGVCLSV</sequence>
<evidence type="ECO:0000256" key="3">
    <source>
        <dbReference type="ARBA" id="ARBA00022801"/>
    </source>
</evidence>
<keyword evidence="5" id="KW-0012">Acyltransferase</keyword>
<dbReference type="InterPro" id="IPR043138">
    <property type="entry name" value="GGT_lsub"/>
</dbReference>
<reference evidence="5 6" key="1">
    <citation type="submission" date="2021-05" db="EMBL/GenBank/DDBJ databases">
        <title>Genetic and Functional Diversity in Clade A Lucinid endosymbionts from the Bahamas.</title>
        <authorList>
            <person name="Giani N.M."/>
            <person name="Engel A.S."/>
            <person name="Campbell B.J."/>
        </authorList>
    </citation>
    <scope>NUCLEOTIDE SEQUENCE [LARGE SCALE GENOMIC DNA]</scope>
    <source>
        <strain evidence="5">LUC16012Gg_MoonRockCtena</strain>
    </source>
</reference>